<dbReference type="PROSITE" id="PS50002">
    <property type="entry name" value="SH3"/>
    <property type="match status" value="1"/>
</dbReference>
<dbReference type="OrthoDB" id="207120at2759"/>
<proteinExistence type="predicted"/>
<dbReference type="Proteomes" id="UP001138500">
    <property type="component" value="Unassembled WGS sequence"/>
</dbReference>
<feature type="compositionally biased region" description="Basic and acidic residues" evidence="3">
    <location>
        <begin position="233"/>
        <end position="255"/>
    </location>
</feature>
<dbReference type="EMBL" id="RIBY02002593">
    <property type="protein sequence ID" value="KAH9808774.1"/>
    <property type="molecule type" value="Genomic_DNA"/>
</dbReference>
<dbReference type="Gene3D" id="2.30.30.40">
    <property type="entry name" value="SH3 Domains"/>
    <property type="match status" value="1"/>
</dbReference>
<reference evidence="5 6" key="2">
    <citation type="journal article" date="2021" name="Curr. Genet.">
        <title>Genetic response to nitrogen starvation in the aggressive Eucalyptus foliar pathogen Teratosphaeria destructans.</title>
        <authorList>
            <person name="Havenga M."/>
            <person name="Wingfield B.D."/>
            <person name="Wingfield M.J."/>
            <person name="Dreyer L.L."/>
            <person name="Roets F."/>
            <person name="Aylward J."/>
        </authorList>
    </citation>
    <scope>NUCLEOTIDE SEQUENCE [LARGE SCALE GENOMIC DNA]</scope>
    <source>
        <strain evidence="5">CMW44962</strain>
    </source>
</reference>
<evidence type="ECO:0000259" key="4">
    <source>
        <dbReference type="PROSITE" id="PS50002"/>
    </source>
</evidence>
<feature type="compositionally biased region" description="Acidic residues" evidence="3">
    <location>
        <begin position="97"/>
        <end position="111"/>
    </location>
</feature>
<feature type="compositionally biased region" description="Pro residues" evidence="3">
    <location>
        <begin position="161"/>
        <end position="175"/>
    </location>
</feature>
<dbReference type="SMART" id="SM00326">
    <property type="entry name" value="SH3"/>
    <property type="match status" value="1"/>
</dbReference>
<feature type="region of interest" description="Disordered" evidence="3">
    <location>
        <begin position="51"/>
        <end position="182"/>
    </location>
</feature>
<evidence type="ECO:0000256" key="2">
    <source>
        <dbReference type="PROSITE-ProRule" id="PRU00192"/>
    </source>
</evidence>
<evidence type="ECO:0000313" key="5">
    <source>
        <dbReference type="EMBL" id="KAH9808774.1"/>
    </source>
</evidence>
<name>A0A9W7SHS1_9PEZI</name>
<evidence type="ECO:0000313" key="6">
    <source>
        <dbReference type="Proteomes" id="UP001138500"/>
    </source>
</evidence>
<dbReference type="InterPro" id="IPR001452">
    <property type="entry name" value="SH3_domain"/>
</dbReference>
<dbReference type="Pfam" id="PF00018">
    <property type="entry name" value="SH3_1"/>
    <property type="match status" value="1"/>
</dbReference>
<comment type="caution">
    <text evidence="5">The sequence shown here is derived from an EMBL/GenBank/DDBJ whole genome shotgun (WGS) entry which is preliminary data.</text>
</comment>
<keyword evidence="1 2" id="KW-0728">SH3 domain</keyword>
<evidence type="ECO:0000256" key="1">
    <source>
        <dbReference type="ARBA" id="ARBA00022443"/>
    </source>
</evidence>
<keyword evidence="6" id="KW-1185">Reference proteome</keyword>
<evidence type="ECO:0000256" key="3">
    <source>
        <dbReference type="SAM" id="MobiDB-lite"/>
    </source>
</evidence>
<dbReference type="PANTHER" id="PTHR46026">
    <property type="entry name" value="RHO-TYPE GUANINE NUCLEOTIDE EXCHANGE FACTOR, ISOFORM F"/>
    <property type="match status" value="1"/>
</dbReference>
<organism evidence="5 6">
    <name type="scientific">Teratosphaeria destructans</name>
    <dbReference type="NCBI Taxonomy" id="418781"/>
    <lineage>
        <taxon>Eukaryota</taxon>
        <taxon>Fungi</taxon>
        <taxon>Dikarya</taxon>
        <taxon>Ascomycota</taxon>
        <taxon>Pezizomycotina</taxon>
        <taxon>Dothideomycetes</taxon>
        <taxon>Dothideomycetidae</taxon>
        <taxon>Mycosphaerellales</taxon>
        <taxon>Teratosphaeriaceae</taxon>
        <taxon>Teratosphaeria</taxon>
    </lineage>
</organism>
<feature type="region of interest" description="Disordered" evidence="3">
    <location>
        <begin position="215"/>
        <end position="255"/>
    </location>
</feature>
<protein>
    <submittedName>
        <fullName evidence="5">Myosin tail region-interacting protein MTI1-like</fullName>
    </submittedName>
</protein>
<dbReference type="AlphaFoldDB" id="A0A9W7SHS1"/>
<reference evidence="5 6" key="1">
    <citation type="journal article" date="2018" name="IMA Fungus">
        <title>IMA Genome-F 10: Nine draft genome sequences of Claviceps purpurea s.lat., including C. arundinis, C. humidiphila, and C. cf. spartinae, pseudomolecules for the pitch canker pathogen Fusarium circinatum, draft genome of Davidsoniella eucalypti, Grosmannia galeiformis, Quambalaria eucalypti, and Teratosphaeria destructans.</title>
        <authorList>
            <person name="Wingfield B.D."/>
            <person name="Liu M."/>
            <person name="Nguyen H.D."/>
            <person name="Lane F.A."/>
            <person name="Morgan S.W."/>
            <person name="De Vos L."/>
            <person name="Wilken P.M."/>
            <person name="Duong T.A."/>
            <person name="Aylward J."/>
            <person name="Coetzee M.P."/>
            <person name="Dadej K."/>
            <person name="De Beer Z.W."/>
            <person name="Findlay W."/>
            <person name="Havenga M."/>
            <person name="Kolarik M."/>
            <person name="Menzies J.G."/>
            <person name="Naidoo K."/>
            <person name="Pochopski O."/>
            <person name="Shoukouhi P."/>
            <person name="Santana Q.C."/>
            <person name="Seifert K.A."/>
            <person name="Soal N."/>
            <person name="Steenkamp E.T."/>
            <person name="Tatham C.T."/>
            <person name="van der Nest M.A."/>
            <person name="Wingfield M.J."/>
        </authorList>
    </citation>
    <scope>NUCLEOTIDE SEQUENCE [LARGE SCALE GENOMIC DNA]</scope>
    <source>
        <strain evidence="5">CMW44962</strain>
    </source>
</reference>
<feature type="non-terminal residue" evidence="5">
    <location>
        <position position="255"/>
    </location>
</feature>
<sequence length="255" mass="27743">MASPPFHVRAVYEYRSEHDDDLNFAVGQIIHVTATEGDDWYVGEYTDAGGTRHDGLFPQNFVDKYEPDVPTRPSRPQAARPKSDAKPAPPPPASTGQEEEEEEEEVEEEESAVSKAPAPPAVDISAPPPPPRSDEALSKSAPPVIKPAPAPTPADTAAAPAPAPAPAKSKPPPVAPKSNAFKDRIAAFNKAEATPLAPLQPRASLRNDYAIKRPFVAEPPSRNAYIPPVQKTEPVHKPYIREEDPEIKRRQEEDR</sequence>
<dbReference type="InterPro" id="IPR036028">
    <property type="entry name" value="SH3-like_dom_sf"/>
</dbReference>
<feature type="domain" description="SH3" evidence="4">
    <location>
        <begin position="3"/>
        <end position="67"/>
    </location>
</feature>
<accession>A0A9W7SHS1</accession>
<dbReference type="SUPFAM" id="SSF50044">
    <property type="entry name" value="SH3-domain"/>
    <property type="match status" value="1"/>
</dbReference>
<dbReference type="PANTHER" id="PTHR46026:SF1">
    <property type="entry name" value="RHO-TYPE GUANINE NUCLEOTIDE EXCHANGE FACTOR, ISOFORM F"/>
    <property type="match status" value="1"/>
</dbReference>
<gene>
    <name evidence="5" type="ORF">Tdes44962_MAKER10449</name>
</gene>